<evidence type="ECO:0000256" key="3">
    <source>
        <dbReference type="ARBA" id="ARBA00007336"/>
    </source>
</evidence>
<evidence type="ECO:0000256" key="5">
    <source>
        <dbReference type="ARBA" id="ARBA00023054"/>
    </source>
</evidence>
<proteinExistence type="inferred from homology"/>
<dbReference type="AlphaFoldDB" id="A0AAF3F4Q0"/>
<evidence type="ECO:0000313" key="9">
    <source>
        <dbReference type="WBParaSite" id="MBELARI_LOCUS21525"/>
    </source>
</evidence>
<dbReference type="Pfam" id="PF05890">
    <property type="entry name" value="Ebp2"/>
    <property type="match status" value="1"/>
</dbReference>
<dbReference type="GO" id="GO:0034399">
    <property type="term" value="C:nuclear periphery"/>
    <property type="evidence" value="ECO:0007669"/>
    <property type="project" value="TreeGrafter"/>
</dbReference>
<comment type="similarity">
    <text evidence="3">Belongs to the EBP2 family.</text>
</comment>
<feature type="region of interest" description="Disordered" evidence="7">
    <location>
        <begin position="21"/>
        <end position="50"/>
    </location>
</feature>
<dbReference type="GO" id="GO:0005730">
    <property type="term" value="C:nucleolus"/>
    <property type="evidence" value="ECO:0007669"/>
    <property type="project" value="UniProtKB-SubCell"/>
</dbReference>
<evidence type="ECO:0000256" key="2">
    <source>
        <dbReference type="ARBA" id="ARBA00004604"/>
    </source>
</evidence>
<evidence type="ECO:0000256" key="6">
    <source>
        <dbReference type="ARBA" id="ARBA00023242"/>
    </source>
</evidence>
<dbReference type="PANTHER" id="PTHR13028">
    <property type="entry name" value="RRNA PROCESSING PROTEIN EBNA1-BINDING PROTEIN-RELATED"/>
    <property type="match status" value="1"/>
</dbReference>
<keyword evidence="5" id="KW-0175">Coiled coil</keyword>
<feature type="compositionally biased region" description="Basic residues" evidence="7">
    <location>
        <begin position="296"/>
        <end position="310"/>
    </location>
</feature>
<organism evidence="8 9">
    <name type="scientific">Mesorhabditis belari</name>
    <dbReference type="NCBI Taxonomy" id="2138241"/>
    <lineage>
        <taxon>Eukaryota</taxon>
        <taxon>Metazoa</taxon>
        <taxon>Ecdysozoa</taxon>
        <taxon>Nematoda</taxon>
        <taxon>Chromadorea</taxon>
        <taxon>Rhabditida</taxon>
        <taxon>Rhabditina</taxon>
        <taxon>Rhabditomorpha</taxon>
        <taxon>Rhabditoidea</taxon>
        <taxon>Rhabditidae</taxon>
        <taxon>Mesorhabditinae</taxon>
        <taxon>Mesorhabditis</taxon>
    </lineage>
</organism>
<evidence type="ECO:0000313" key="8">
    <source>
        <dbReference type="Proteomes" id="UP000887575"/>
    </source>
</evidence>
<accession>A0AAF3F4Q0</accession>
<evidence type="ECO:0000256" key="7">
    <source>
        <dbReference type="SAM" id="MobiDB-lite"/>
    </source>
</evidence>
<feature type="compositionally biased region" description="Basic residues" evidence="7">
    <location>
        <begin position="277"/>
        <end position="286"/>
    </location>
</feature>
<sequence length="310" mass="35834">MKNTKKVKKVAKKAPASKNDVVLDFPEHVQEDSSTLKPIVDSEEEAEDTDEELRVALREGLIKSDGLNIVHLKKRPIINLVPELKSRLEKMPTLSWLETLDVTTTATAFEETEDANDFEREINFYKQAEKAAAIAVPRLQTMGVRVFRPTDYYAEMAKSDEHMQKVRKRLLETQEIKDRQEAIRAIRKEKKFATKTKNEVVDARQKEKKLFLETIKKHRKGMKQQLDDMLSNAKRLQVDEADDDRRVMNRGGSAAEMDHVKRKMSRNVRDKRFGFGGRKKGMKRNTKQSFDDLFKGKKGKSGPKKNFGRK</sequence>
<dbReference type="GO" id="GO:0006364">
    <property type="term" value="P:rRNA processing"/>
    <property type="evidence" value="ECO:0007669"/>
    <property type="project" value="TreeGrafter"/>
</dbReference>
<keyword evidence="6" id="KW-0539">Nucleus</keyword>
<reference evidence="9" key="1">
    <citation type="submission" date="2024-02" db="UniProtKB">
        <authorList>
            <consortium name="WormBaseParasite"/>
        </authorList>
    </citation>
    <scope>IDENTIFICATION</scope>
</reference>
<keyword evidence="4" id="KW-0690">Ribosome biogenesis</keyword>
<protein>
    <submittedName>
        <fullName evidence="9">rRNA-processing protein EBP2</fullName>
    </submittedName>
</protein>
<dbReference type="GO" id="GO:0030687">
    <property type="term" value="C:preribosome, large subunit precursor"/>
    <property type="evidence" value="ECO:0007669"/>
    <property type="project" value="TreeGrafter"/>
</dbReference>
<feature type="compositionally biased region" description="Acidic residues" evidence="7">
    <location>
        <begin position="41"/>
        <end position="50"/>
    </location>
</feature>
<dbReference type="GO" id="GO:0042273">
    <property type="term" value="P:ribosomal large subunit biogenesis"/>
    <property type="evidence" value="ECO:0007669"/>
    <property type="project" value="TreeGrafter"/>
</dbReference>
<evidence type="ECO:0000256" key="4">
    <source>
        <dbReference type="ARBA" id="ARBA00022517"/>
    </source>
</evidence>
<dbReference type="WBParaSite" id="MBELARI_LOCUS21525">
    <property type="protein sequence ID" value="MBELARI_LOCUS21525"/>
    <property type="gene ID" value="MBELARI_LOCUS21525"/>
</dbReference>
<comment type="function">
    <text evidence="1">Required for the processing of the 27S pre-rRNA.</text>
</comment>
<dbReference type="Proteomes" id="UP000887575">
    <property type="component" value="Unassembled WGS sequence"/>
</dbReference>
<keyword evidence="8" id="KW-1185">Reference proteome</keyword>
<feature type="region of interest" description="Disordered" evidence="7">
    <location>
        <begin position="272"/>
        <end position="310"/>
    </location>
</feature>
<name>A0AAF3F4Q0_9BILA</name>
<evidence type="ECO:0000256" key="1">
    <source>
        <dbReference type="ARBA" id="ARBA00003387"/>
    </source>
</evidence>
<dbReference type="InterPro" id="IPR008610">
    <property type="entry name" value="Ebp2"/>
</dbReference>
<dbReference type="PANTHER" id="PTHR13028:SF0">
    <property type="entry name" value="RRNA-PROCESSING PROTEIN EBP2-RELATED"/>
    <property type="match status" value="1"/>
</dbReference>
<comment type="subcellular location">
    <subcellularLocation>
        <location evidence="2">Nucleus</location>
        <location evidence="2">Nucleolus</location>
    </subcellularLocation>
</comment>